<evidence type="ECO:0000313" key="2">
    <source>
        <dbReference type="EMBL" id="OWF49679.1"/>
    </source>
</evidence>
<dbReference type="OrthoDB" id="691673at2759"/>
<reference evidence="2 3" key="1">
    <citation type="journal article" date="2017" name="Nat. Ecol. Evol.">
        <title>Scallop genome provides insights into evolution of bilaterian karyotype and development.</title>
        <authorList>
            <person name="Wang S."/>
            <person name="Zhang J."/>
            <person name="Jiao W."/>
            <person name="Li J."/>
            <person name="Xun X."/>
            <person name="Sun Y."/>
            <person name="Guo X."/>
            <person name="Huan P."/>
            <person name="Dong B."/>
            <person name="Zhang L."/>
            <person name="Hu X."/>
            <person name="Sun X."/>
            <person name="Wang J."/>
            <person name="Zhao C."/>
            <person name="Wang Y."/>
            <person name="Wang D."/>
            <person name="Huang X."/>
            <person name="Wang R."/>
            <person name="Lv J."/>
            <person name="Li Y."/>
            <person name="Zhang Z."/>
            <person name="Liu B."/>
            <person name="Lu W."/>
            <person name="Hui Y."/>
            <person name="Liang J."/>
            <person name="Zhou Z."/>
            <person name="Hou R."/>
            <person name="Li X."/>
            <person name="Liu Y."/>
            <person name="Li H."/>
            <person name="Ning X."/>
            <person name="Lin Y."/>
            <person name="Zhao L."/>
            <person name="Xing Q."/>
            <person name="Dou J."/>
            <person name="Li Y."/>
            <person name="Mao J."/>
            <person name="Guo H."/>
            <person name="Dou H."/>
            <person name="Li T."/>
            <person name="Mu C."/>
            <person name="Jiang W."/>
            <person name="Fu Q."/>
            <person name="Fu X."/>
            <person name="Miao Y."/>
            <person name="Liu J."/>
            <person name="Yu Q."/>
            <person name="Li R."/>
            <person name="Liao H."/>
            <person name="Li X."/>
            <person name="Kong Y."/>
            <person name="Jiang Z."/>
            <person name="Chourrout D."/>
            <person name="Li R."/>
            <person name="Bao Z."/>
        </authorList>
    </citation>
    <scope>NUCLEOTIDE SEQUENCE [LARGE SCALE GENOMIC DNA]</scope>
    <source>
        <strain evidence="2 3">PY_sf001</strain>
    </source>
</reference>
<feature type="compositionally biased region" description="Low complexity" evidence="1">
    <location>
        <begin position="66"/>
        <end position="77"/>
    </location>
</feature>
<protein>
    <submittedName>
        <fullName evidence="2">Uncharacterized protein</fullName>
    </submittedName>
</protein>
<gene>
    <name evidence="2" type="ORF">KP79_PYT20700</name>
</gene>
<evidence type="ECO:0000313" key="3">
    <source>
        <dbReference type="Proteomes" id="UP000242188"/>
    </source>
</evidence>
<comment type="caution">
    <text evidence="2">The sequence shown here is derived from an EMBL/GenBank/DDBJ whole genome shotgun (WGS) entry which is preliminary data.</text>
</comment>
<organism evidence="2 3">
    <name type="scientific">Mizuhopecten yessoensis</name>
    <name type="common">Japanese scallop</name>
    <name type="synonym">Patinopecten yessoensis</name>
    <dbReference type="NCBI Taxonomy" id="6573"/>
    <lineage>
        <taxon>Eukaryota</taxon>
        <taxon>Metazoa</taxon>
        <taxon>Spiralia</taxon>
        <taxon>Lophotrochozoa</taxon>
        <taxon>Mollusca</taxon>
        <taxon>Bivalvia</taxon>
        <taxon>Autobranchia</taxon>
        <taxon>Pteriomorphia</taxon>
        <taxon>Pectinida</taxon>
        <taxon>Pectinoidea</taxon>
        <taxon>Pectinidae</taxon>
        <taxon>Mizuhopecten</taxon>
    </lineage>
</organism>
<feature type="region of interest" description="Disordered" evidence="1">
    <location>
        <begin position="57"/>
        <end position="89"/>
    </location>
</feature>
<dbReference type="EMBL" id="NEDP02002997">
    <property type="protein sequence ID" value="OWF49679.1"/>
    <property type="molecule type" value="Genomic_DNA"/>
</dbReference>
<evidence type="ECO:0000256" key="1">
    <source>
        <dbReference type="SAM" id="MobiDB-lite"/>
    </source>
</evidence>
<dbReference type="AlphaFoldDB" id="A0A210QLR3"/>
<sequence>MAAVDDDALAKFLTRVADKMDEEAAKRDQGKKETESLKQEAAAMLDLDLDEFTFEVGTQSGPLDLSGNAASGNKSGSTHPKEKSAESLEDLLTGLKNRINTSDTWLTENTASKWQTENPEVAEQYLKAMTQDREEEL</sequence>
<accession>A0A210QLR3</accession>
<proteinExistence type="predicted"/>
<dbReference type="Proteomes" id="UP000242188">
    <property type="component" value="Unassembled WGS sequence"/>
</dbReference>
<keyword evidence="3" id="KW-1185">Reference proteome</keyword>
<name>A0A210QLR3_MIZYE</name>